<keyword evidence="2" id="KW-0732">Signal</keyword>
<comment type="caution">
    <text evidence="3">The sequence shown here is derived from an EMBL/GenBank/DDBJ whole genome shotgun (WGS) entry which is preliminary data.</text>
</comment>
<accession>A0ABQ8EY88</accession>
<feature type="region of interest" description="Disordered" evidence="1">
    <location>
        <begin position="319"/>
        <end position="368"/>
    </location>
</feature>
<dbReference type="Proteomes" id="UP001648503">
    <property type="component" value="Unassembled WGS sequence"/>
</dbReference>
<evidence type="ECO:0000256" key="1">
    <source>
        <dbReference type="SAM" id="MobiDB-lite"/>
    </source>
</evidence>
<gene>
    <name evidence="3" type="ORF">BASA50_010539</name>
</gene>
<feature type="region of interest" description="Disordered" evidence="1">
    <location>
        <begin position="47"/>
        <end position="86"/>
    </location>
</feature>
<sequence length="449" mass="49415">MRVDTGIILSVLSSSVLAAVIPNYDSHGPLLARRAVNTENRAVLWKRADEEQEVPGPSNSGAGASTESGSSRSESNPNSSSINSGLSKMGRFREFIEKLRMPFRKNQDPRKQQYILNSDKKIIQNAAKKLYQVTEGVSKKQFVVEVGKFLRTSLESARPNFELYDSKVETPFLLSISEGKDRKSLHKEMNRIQNTAKKVAKKHLRDVTSAINGITKHPQNVMAELDKITGSISLMFGTLKNLYDRDYTALASKVGRTGNEENIKVAENYMSHMKGHRDSALETVRIIKGEVTSGRVTFKGKNTSKFGAFKSGVKKRLGLKGKSSTDVTPNSEESGQQISGEGPSDENTSDQGPPDGDTSDQNKNTRTDTSTTVVKTYWTRNYCLVPLIYAGCISYIVLSKRVSSPSSSLHTILSLNLSHTDTQESMCAFVWSCSPPHIHVSLITITASV</sequence>
<name>A0ABQ8EY88_9FUNG</name>
<reference evidence="3 4" key="1">
    <citation type="submission" date="2021-02" db="EMBL/GenBank/DDBJ databases">
        <title>Variation within the Batrachochytrium salamandrivorans European outbreak.</title>
        <authorList>
            <person name="Kelly M."/>
            <person name="Pasmans F."/>
            <person name="Shea T.P."/>
            <person name="Munoz J.F."/>
            <person name="Carranza S."/>
            <person name="Cuomo C.A."/>
            <person name="Martel A."/>
        </authorList>
    </citation>
    <scope>NUCLEOTIDE SEQUENCE [LARGE SCALE GENOMIC DNA]</scope>
    <source>
        <strain evidence="3 4">AMFP18/2</strain>
    </source>
</reference>
<evidence type="ECO:0000313" key="4">
    <source>
        <dbReference type="Proteomes" id="UP001648503"/>
    </source>
</evidence>
<protein>
    <submittedName>
        <fullName evidence="3">Uncharacterized protein</fullName>
    </submittedName>
</protein>
<dbReference type="EMBL" id="JAFCIX010000494">
    <property type="protein sequence ID" value="KAH6588739.1"/>
    <property type="molecule type" value="Genomic_DNA"/>
</dbReference>
<feature type="chain" id="PRO_5047402159" evidence="2">
    <location>
        <begin position="19"/>
        <end position="449"/>
    </location>
</feature>
<feature type="compositionally biased region" description="Polar residues" evidence="1">
    <location>
        <begin position="322"/>
        <end position="342"/>
    </location>
</feature>
<proteinExistence type="predicted"/>
<keyword evidence="4" id="KW-1185">Reference proteome</keyword>
<feature type="signal peptide" evidence="2">
    <location>
        <begin position="1"/>
        <end position="18"/>
    </location>
</feature>
<feature type="compositionally biased region" description="Low complexity" evidence="1">
    <location>
        <begin position="58"/>
        <end position="86"/>
    </location>
</feature>
<evidence type="ECO:0000313" key="3">
    <source>
        <dbReference type="EMBL" id="KAH6588739.1"/>
    </source>
</evidence>
<evidence type="ECO:0000256" key="2">
    <source>
        <dbReference type="SAM" id="SignalP"/>
    </source>
</evidence>
<organism evidence="3 4">
    <name type="scientific">Batrachochytrium salamandrivorans</name>
    <dbReference type="NCBI Taxonomy" id="1357716"/>
    <lineage>
        <taxon>Eukaryota</taxon>
        <taxon>Fungi</taxon>
        <taxon>Fungi incertae sedis</taxon>
        <taxon>Chytridiomycota</taxon>
        <taxon>Chytridiomycota incertae sedis</taxon>
        <taxon>Chytridiomycetes</taxon>
        <taxon>Rhizophydiales</taxon>
        <taxon>Rhizophydiales incertae sedis</taxon>
        <taxon>Batrachochytrium</taxon>
    </lineage>
</organism>